<evidence type="ECO:0000313" key="3">
    <source>
        <dbReference type="Proteomes" id="UP000520814"/>
    </source>
</evidence>
<protein>
    <recommendedName>
        <fullName evidence="4">HEAT repeat domain-containing protein</fullName>
    </recommendedName>
</protein>
<feature type="transmembrane region" description="Helical" evidence="1">
    <location>
        <begin position="88"/>
        <end position="106"/>
    </location>
</feature>
<accession>A0A7W9W8E7</accession>
<evidence type="ECO:0008006" key="4">
    <source>
        <dbReference type="Google" id="ProtNLM"/>
    </source>
</evidence>
<keyword evidence="3" id="KW-1185">Reference proteome</keyword>
<evidence type="ECO:0000313" key="2">
    <source>
        <dbReference type="EMBL" id="MBB6052186.1"/>
    </source>
</evidence>
<reference evidence="2 3" key="1">
    <citation type="submission" date="2020-08" db="EMBL/GenBank/DDBJ databases">
        <title>Genomic Encyclopedia of Type Strains, Phase IV (KMG-IV): sequencing the most valuable type-strain genomes for metagenomic binning, comparative biology and taxonomic classification.</title>
        <authorList>
            <person name="Goeker M."/>
        </authorList>
    </citation>
    <scope>NUCLEOTIDE SEQUENCE [LARGE SCALE GENOMIC DNA]</scope>
    <source>
        <strain evidence="2 3">DSM 23562</strain>
    </source>
</reference>
<dbReference type="InterPro" id="IPR016024">
    <property type="entry name" value="ARM-type_fold"/>
</dbReference>
<comment type="caution">
    <text evidence="2">The sequence shown here is derived from an EMBL/GenBank/DDBJ whole genome shotgun (WGS) entry which is preliminary data.</text>
</comment>
<feature type="transmembrane region" description="Helical" evidence="1">
    <location>
        <begin position="61"/>
        <end position="82"/>
    </location>
</feature>
<proteinExistence type="predicted"/>
<dbReference type="Proteomes" id="UP000520814">
    <property type="component" value="Unassembled WGS sequence"/>
</dbReference>
<name>A0A7W9W8E7_ARMRO</name>
<keyword evidence="1" id="KW-0812">Transmembrane</keyword>
<dbReference type="RefSeq" id="WP_184200755.1">
    <property type="nucleotide sequence ID" value="NZ_JACHGW010000004.1"/>
</dbReference>
<keyword evidence="1" id="KW-1133">Transmembrane helix</keyword>
<gene>
    <name evidence="2" type="ORF">HNQ39_004007</name>
</gene>
<keyword evidence="1" id="KW-0472">Membrane</keyword>
<evidence type="ECO:0000256" key="1">
    <source>
        <dbReference type="SAM" id="Phobius"/>
    </source>
</evidence>
<dbReference type="AlphaFoldDB" id="A0A7W9W8E7"/>
<sequence length="244" mass="26589">MLATQRDSPAYAALRDKLKGQQLPQDEVLRCLAGLSPDLAAGYLSACLAEERTQRQRQERLVIGLSLIGLVLWIALNGSGGYMTASDWAILLFGPLLIVVAAVLGARRFRPLRHNALTGLRSVVTDVHEKESLQALCSAAQLVDGARHPWEAEVERLLRQRIAQILVRLSADDGALLPESSRQFLLQAIEDNRSPELTTSALLVLGSAQEVAVLPLAETLLRSSLTESVREAATECLAELRRSP</sequence>
<dbReference type="EMBL" id="JACHGW010000004">
    <property type="protein sequence ID" value="MBB6052186.1"/>
    <property type="molecule type" value="Genomic_DNA"/>
</dbReference>
<dbReference type="SUPFAM" id="SSF48371">
    <property type="entry name" value="ARM repeat"/>
    <property type="match status" value="1"/>
</dbReference>
<organism evidence="2 3">
    <name type="scientific">Armatimonas rosea</name>
    <dbReference type="NCBI Taxonomy" id="685828"/>
    <lineage>
        <taxon>Bacteria</taxon>
        <taxon>Bacillati</taxon>
        <taxon>Armatimonadota</taxon>
        <taxon>Armatimonadia</taxon>
        <taxon>Armatimonadales</taxon>
        <taxon>Armatimonadaceae</taxon>
        <taxon>Armatimonas</taxon>
    </lineage>
</organism>